<comment type="caution">
    <text evidence="1">The sequence shown here is derived from an EMBL/GenBank/DDBJ whole genome shotgun (WGS) entry which is preliminary data.</text>
</comment>
<dbReference type="Gene3D" id="3.30.910.10">
    <property type="entry name" value="DinI-like"/>
    <property type="match status" value="1"/>
</dbReference>
<accession>A0A4R1NG43</accession>
<organism evidence="1 2">
    <name type="scientific">Sodalis ligni</name>
    <dbReference type="NCBI Taxonomy" id="2697027"/>
    <lineage>
        <taxon>Bacteria</taxon>
        <taxon>Pseudomonadati</taxon>
        <taxon>Pseudomonadota</taxon>
        <taxon>Gammaproteobacteria</taxon>
        <taxon>Enterobacterales</taxon>
        <taxon>Bruguierivoracaceae</taxon>
        <taxon>Sodalis</taxon>
    </lineage>
</organism>
<name>A0A4R1NG43_9GAMM</name>
<dbReference type="PANTHER" id="PTHR36572">
    <property type="entry name" value="DNA DAMAGE-INDUCIBLE PROTEIN I-RELATED"/>
    <property type="match status" value="1"/>
</dbReference>
<proteinExistence type="predicted"/>
<dbReference type="Pfam" id="PF06183">
    <property type="entry name" value="DinI"/>
    <property type="match status" value="1"/>
</dbReference>
<dbReference type="RefSeq" id="WP_132922497.1">
    <property type="nucleotide sequence ID" value="NZ_CP075169.1"/>
</dbReference>
<gene>
    <name evidence="1" type="ORF">EZJ58_1723</name>
</gene>
<protein>
    <submittedName>
        <fullName evidence="1">DNA-damage-inducible protein I</fullName>
    </submittedName>
</protein>
<dbReference type="GO" id="GO:0009432">
    <property type="term" value="P:SOS response"/>
    <property type="evidence" value="ECO:0007669"/>
    <property type="project" value="TreeGrafter"/>
</dbReference>
<reference evidence="1 2" key="1">
    <citation type="submission" date="2019-02" db="EMBL/GenBank/DDBJ databases">
        <title>Investigation of anaerobic lignin degradation for improved lignocellulosic biofuels.</title>
        <authorList>
            <person name="Deangelis K."/>
        </authorList>
    </citation>
    <scope>NUCLEOTIDE SEQUENCE [LARGE SCALE GENOMIC DNA]</scope>
    <source>
        <strain evidence="1 2">159R</strain>
    </source>
</reference>
<keyword evidence="2" id="KW-1185">Reference proteome</keyword>
<dbReference type="InterPro" id="IPR036687">
    <property type="entry name" value="DinI-like_sf"/>
</dbReference>
<dbReference type="EMBL" id="SJOI01000001">
    <property type="protein sequence ID" value="TCL03646.1"/>
    <property type="molecule type" value="Genomic_DNA"/>
</dbReference>
<sequence length="79" mass="8749">MRIEITLAKATPLPAGALEALTQEFTTRIDKHFTDSHVQVRYAGANGISVMGGSKEDKALITDILQETWESADDWFDPQ</sequence>
<evidence type="ECO:0000313" key="1">
    <source>
        <dbReference type="EMBL" id="TCL03646.1"/>
    </source>
</evidence>
<dbReference type="SUPFAM" id="SSF54857">
    <property type="entry name" value="DNA damage-inducible protein DinI"/>
    <property type="match status" value="1"/>
</dbReference>
<dbReference type="InterPro" id="IPR010391">
    <property type="entry name" value="DNA_damage-inducible_DinI-like"/>
</dbReference>
<dbReference type="Proteomes" id="UP000294555">
    <property type="component" value="Unassembled WGS sequence"/>
</dbReference>
<evidence type="ECO:0000313" key="2">
    <source>
        <dbReference type="Proteomes" id="UP000294555"/>
    </source>
</evidence>
<dbReference type="NCBIfam" id="NF007893">
    <property type="entry name" value="PRK10597.1"/>
    <property type="match status" value="1"/>
</dbReference>
<dbReference type="OrthoDB" id="6590090at2"/>
<dbReference type="PANTHER" id="PTHR36572:SF2">
    <property type="entry name" value="DNA DAMAGE-INDUCIBLE PROTEIN I"/>
    <property type="match status" value="1"/>
</dbReference>
<dbReference type="AlphaFoldDB" id="A0A4R1NG43"/>